<dbReference type="FunFam" id="3.30.479.30:FF:000001">
    <property type="entry name" value="Prohibitin 2"/>
    <property type="match status" value="1"/>
</dbReference>
<accession>F4PPP9</accession>
<keyword evidence="2" id="KW-0496">Mitochondrion</keyword>
<keyword evidence="3" id="KW-0732">Signal</keyword>
<dbReference type="PRINTS" id="PR00679">
    <property type="entry name" value="PROHIBITIN"/>
</dbReference>
<evidence type="ECO:0000313" key="5">
    <source>
        <dbReference type="EMBL" id="EGG22362.1"/>
    </source>
</evidence>
<proteinExistence type="inferred from homology"/>
<dbReference type="Gene3D" id="3.30.479.30">
    <property type="entry name" value="Band 7 domain"/>
    <property type="match status" value="1"/>
</dbReference>
<sequence>MAGLLNKLIPLALTVGTGLSLIEGSIYNVDGGQRAVIFDRIAGVKDVVVGEGTHFIIPWLQKPHIFDVRTTPRTIKSETGSKDLQTINIQLRVLFRPDTEKLPQIFSKLGMDYDERVLPSLGNEVLKSVVAQYDAGELITQREIVSREIREALTKRSREFNLMLDDVSITHLSFSQDFTSAIEHKQVAQQEAERSKYVVMKNEQEKKAAIIRAEGESEAAKLLSQAMASGPGFIELRRIEAAKEIAESLAKNSRVTYLPNSGNMLLNLNTSNKEIITDR</sequence>
<feature type="domain" description="Band 7" evidence="4">
    <location>
        <begin position="25"/>
        <end position="186"/>
    </location>
</feature>
<keyword evidence="2" id="KW-0472">Membrane</keyword>
<dbReference type="InterPro" id="IPR000163">
    <property type="entry name" value="Prohibitin"/>
</dbReference>
<evidence type="ECO:0000313" key="6">
    <source>
        <dbReference type="Proteomes" id="UP000007797"/>
    </source>
</evidence>
<dbReference type="STRING" id="1054147.F4PPP9"/>
<dbReference type="GO" id="GO:0007005">
    <property type="term" value="P:mitochondrion organization"/>
    <property type="evidence" value="ECO:0007669"/>
    <property type="project" value="TreeGrafter"/>
</dbReference>
<dbReference type="KEGG" id="dfa:DFA_04480"/>
<organism evidence="5 6">
    <name type="scientific">Cavenderia fasciculata</name>
    <name type="common">Slime mold</name>
    <name type="synonym">Dictyostelium fasciculatum</name>
    <dbReference type="NCBI Taxonomy" id="261658"/>
    <lineage>
        <taxon>Eukaryota</taxon>
        <taxon>Amoebozoa</taxon>
        <taxon>Evosea</taxon>
        <taxon>Eumycetozoa</taxon>
        <taxon>Dictyostelia</taxon>
        <taxon>Acytosteliales</taxon>
        <taxon>Cavenderiaceae</taxon>
        <taxon>Cavenderia</taxon>
    </lineage>
</organism>
<keyword evidence="6" id="KW-1185">Reference proteome</keyword>
<dbReference type="EMBL" id="GL883009">
    <property type="protein sequence ID" value="EGG22362.1"/>
    <property type="molecule type" value="Genomic_DNA"/>
</dbReference>
<comment type="subcellular location">
    <subcellularLocation>
        <location evidence="2">Mitochondrion inner membrane</location>
    </subcellularLocation>
</comment>
<dbReference type="Pfam" id="PF01145">
    <property type="entry name" value="Band_7"/>
    <property type="match status" value="1"/>
</dbReference>
<dbReference type="InterPro" id="IPR001107">
    <property type="entry name" value="Band_7"/>
</dbReference>
<dbReference type="OMA" id="WNITYLL"/>
<dbReference type="PANTHER" id="PTHR23222:SF0">
    <property type="entry name" value="PROHIBITIN 1"/>
    <property type="match status" value="1"/>
</dbReference>
<dbReference type="OrthoDB" id="275637at2759"/>
<dbReference type="PANTHER" id="PTHR23222">
    <property type="entry name" value="PROHIBITIN"/>
    <property type="match status" value="1"/>
</dbReference>
<gene>
    <name evidence="5" type="primary">phbA</name>
    <name evidence="5" type="ORF">DFA_04480</name>
</gene>
<keyword evidence="2" id="KW-0999">Mitochondrion inner membrane</keyword>
<evidence type="ECO:0000256" key="1">
    <source>
        <dbReference type="ARBA" id="ARBA00009658"/>
    </source>
</evidence>
<dbReference type="SMART" id="SM00244">
    <property type="entry name" value="PHB"/>
    <property type="match status" value="1"/>
</dbReference>
<reference evidence="6" key="1">
    <citation type="journal article" date="2011" name="Genome Res.">
        <title>Phylogeny-wide analysis of social amoeba genomes highlights ancient origins for complex intercellular communication.</title>
        <authorList>
            <person name="Heidel A.J."/>
            <person name="Lawal H.M."/>
            <person name="Felder M."/>
            <person name="Schilde C."/>
            <person name="Helps N.R."/>
            <person name="Tunggal B."/>
            <person name="Rivero F."/>
            <person name="John U."/>
            <person name="Schleicher M."/>
            <person name="Eichinger L."/>
            <person name="Platzer M."/>
            <person name="Noegel A.A."/>
            <person name="Schaap P."/>
            <person name="Gloeckner G."/>
        </authorList>
    </citation>
    <scope>NUCLEOTIDE SEQUENCE [LARGE SCALE GENOMIC DNA]</scope>
    <source>
        <strain evidence="6">SH3</strain>
    </source>
</reference>
<feature type="signal peptide" evidence="3">
    <location>
        <begin position="1"/>
        <end position="24"/>
    </location>
</feature>
<dbReference type="Proteomes" id="UP000007797">
    <property type="component" value="Unassembled WGS sequence"/>
</dbReference>
<evidence type="ECO:0000256" key="3">
    <source>
        <dbReference type="SAM" id="SignalP"/>
    </source>
</evidence>
<evidence type="ECO:0000259" key="4">
    <source>
        <dbReference type="SMART" id="SM00244"/>
    </source>
</evidence>
<name>F4PPP9_CACFS</name>
<evidence type="ECO:0000256" key="2">
    <source>
        <dbReference type="RuleBase" id="RU366048"/>
    </source>
</evidence>
<dbReference type="InterPro" id="IPR036013">
    <property type="entry name" value="Band_7/SPFH_dom_sf"/>
</dbReference>
<dbReference type="RefSeq" id="XP_004360213.1">
    <property type="nucleotide sequence ID" value="XM_004360156.1"/>
</dbReference>
<dbReference type="AlphaFoldDB" id="F4PPP9"/>
<dbReference type="GO" id="GO:0005743">
    <property type="term" value="C:mitochondrial inner membrane"/>
    <property type="evidence" value="ECO:0007669"/>
    <property type="project" value="UniProtKB-SubCell"/>
</dbReference>
<feature type="chain" id="PRO_5003313283" description="Prohibitin" evidence="3">
    <location>
        <begin position="25"/>
        <end position="279"/>
    </location>
</feature>
<dbReference type="GeneID" id="14874308"/>
<dbReference type="CDD" id="cd03401">
    <property type="entry name" value="SPFH_prohibitin"/>
    <property type="match status" value="1"/>
</dbReference>
<comment type="similarity">
    <text evidence="1 2">Belongs to the prohibitin family.</text>
</comment>
<dbReference type="SUPFAM" id="SSF117892">
    <property type="entry name" value="Band 7/SPFH domain"/>
    <property type="match status" value="1"/>
</dbReference>
<protein>
    <recommendedName>
        <fullName evidence="2">Prohibitin</fullName>
    </recommendedName>
</protein>